<dbReference type="InterPro" id="IPR004399">
    <property type="entry name" value="HMP/HMP-P_kinase_dom"/>
</dbReference>
<protein>
    <recommendedName>
        <fullName evidence="2">hydroxymethylpyrimidine kinase</fullName>
        <ecNumber evidence="2">2.7.1.49</ecNumber>
    </recommendedName>
</protein>
<dbReference type="SUPFAM" id="SSF53613">
    <property type="entry name" value="Ribokinase-like"/>
    <property type="match status" value="1"/>
</dbReference>
<dbReference type="FunFam" id="3.40.1190.20:FF:000003">
    <property type="entry name" value="Phosphomethylpyrimidine kinase ThiD"/>
    <property type="match status" value="1"/>
</dbReference>
<evidence type="ECO:0000256" key="6">
    <source>
        <dbReference type="ARBA" id="ARBA00022840"/>
    </source>
</evidence>
<organism evidence="8 9">
    <name type="scientific">Tritonibacter litoralis</name>
    <dbReference type="NCBI Taxonomy" id="2662264"/>
    <lineage>
        <taxon>Bacteria</taxon>
        <taxon>Pseudomonadati</taxon>
        <taxon>Pseudomonadota</taxon>
        <taxon>Alphaproteobacteria</taxon>
        <taxon>Rhodobacterales</taxon>
        <taxon>Paracoccaceae</taxon>
        <taxon>Tritonibacter</taxon>
    </lineage>
</organism>
<proteinExistence type="predicted"/>
<accession>A0A843YAC4</accession>
<comment type="pathway">
    <text evidence="1">Cofactor biosynthesis; thiamine diphosphate biosynthesis.</text>
</comment>
<gene>
    <name evidence="8" type="primary">thiD</name>
    <name evidence="8" type="ORF">GFB49_00060</name>
</gene>
<dbReference type="GO" id="GO:0008972">
    <property type="term" value="F:phosphomethylpyrimidine kinase activity"/>
    <property type="evidence" value="ECO:0007669"/>
    <property type="project" value="InterPro"/>
</dbReference>
<dbReference type="InterPro" id="IPR029056">
    <property type="entry name" value="Ribokinase-like"/>
</dbReference>
<name>A0A843YAC4_9RHOB</name>
<reference evidence="8 9" key="1">
    <citation type="submission" date="2019-10" db="EMBL/GenBank/DDBJ databases">
        <title>Epibacterium sp. nov., isolated from seawater.</title>
        <authorList>
            <person name="Zhang X."/>
            <person name="Li N."/>
        </authorList>
    </citation>
    <scope>NUCLEOTIDE SEQUENCE [LARGE SCALE GENOMIC DNA]</scope>
    <source>
        <strain evidence="8 9">SM1979</strain>
    </source>
</reference>
<dbReference type="NCBIfam" id="TIGR00097">
    <property type="entry name" value="HMP-P_kinase"/>
    <property type="match status" value="1"/>
</dbReference>
<dbReference type="GO" id="GO:0005829">
    <property type="term" value="C:cytosol"/>
    <property type="evidence" value="ECO:0007669"/>
    <property type="project" value="TreeGrafter"/>
</dbReference>
<dbReference type="Gene3D" id="3.40.1190.20">
    <property type="match status" value="1"/>
</dbReference>
<feature type="domain" description="Pyridoxamine kinase/Phosphomethylpyrimidine kinase" evidence="7">
    <location>
        <begin position="28"/>
        <end position="274"/>
    </location>
</feature>
<evidence type="ECO:0000256" key="1">
    <source>
        <dbReference type="ARBA" id="ARBA00004948"/>
    </source>
</evidence>
<evidence type="ECO:0000256" key="5">
    <source>
        <dbReference type="ARBA" id="ARBA00022777"/>
    </source>
</evidence>
<dbReference type="EC" id="2.7.1.49" evidence="2"/>
<dbReference type="GO" id="GO:0009228">
    <property type="term" value="P:thiamine biosynthetic process"/>
    <property type="evidence" value="ECO:0007669"/>
    <property type="project" value="InterPro"/>
</dbReference>
<dbReference type="PANTHER" id="PTHR20858">
    <property type="entry name" value="PHOSPHOMETHYLPYRIMIDINE KINASE"/>
    <property type="match status" value="1"/>
</dbReference>
<dbReference type="PANTHER" id="PTHR20858:SF17">
    <property type="entry name" value="HYDROXYMETHYLPYRIMIDINE_PHOSPHOMETHYLPYRIMIDINE KINASE THI20-RELATED"/>
    <property type="match status" value="1"/>
</dbReference>
<evidence type="ECO:0000256" key="3">
    <source>
        <dbReference type="ARBA" id="ARBA00022679"/>
    </source>
</evidence>
<dbReference type="CDD" id="cd01169">
    <property type="entry name" value="HMPP_kinase"/>
    <property type="match status" value="1"/>
</dbReference>
<keyword evidence="3 8" id="KW-0808">Transferase</keyword>
<dbReference type="RefSeq" id="WP_153213772.1">
    <property type="nucleotide sequence ID" value="NZ_WIBF01000001.1"/>
</dbReference>
<dbReference type="InterPro" id="IPR013749">
    <property type="entry name" value="PM/HMP-P_kinase-1"/>
</dbReference>
<evidence type="ECO:0000259" key="7">
    <source>
        <dbReference type="Pfam" id="PF08543"/>
    </source>
</evidence>
<evidence type="ECO:0000313" key="8">
    <source>
        <dbReference type="EMBL" id="MQQ06838.1"/>
    </source>
</evidence>
<dbReference type="EMBL" id="WIBF01000001">
    <property type="protein sequence ID" value="MQQ06838.1"/>
    <property type="molecule type" value="Genomic_DNA"/>
</dbReference>
<evidence type="ECO:0000313" key="9">
    <source>
        <dbReference type="Proteomes" id="UP000444174"/>
    </source>
</evidence>
<dbReference type="Pfam" id="PF08543">
    <property type="entry name" value="Phos_pyr_kin"/>
    <property type="match status" value="1"/>
</dbReference>
<evidence type="ECO:0000256" key="2">
    <source>
        <dbReference type="ARBA" id="ARBA00012135"/>
    </source>
</evidence>
<comment type="caution">
    <text evidence="8">The sequence shown here is derived from an EMBL/GenBank/DDBJ whole genome shotgun (WGS) entry which is preliminary data.</text>
</comment>
<evidence type="ECO:0000256" key="4">
    <source>
        <dbReference type="ARBA" id="ARBA00022741"/>
    </source>
</evidence>
<dbReference type="Proteomes" id="UP000444174">
    <property type="component" value="Unassembled WGS sequence"/>
</dbReference>
<dbReference type="UniPathway" id="UPA00060">
    <property type="reaction ID" value="UER00138"/>
</dbReference>
<dbReference type="GO" id="GO:0008902">
    <property type="term" value="F:hydroxymethylpyrimidine kinase activity"/>
    <property type="evidence" value="ECO:0007669"/>
    <property type="project" value="UniProtKB-EC"/>
</dbReference>
<keyword evidence="4" id="KW-0547">Nucleotide-binding</keyword>
<dbReference type="GO" id="GO:0009229">
    <property type="term" value="P:thiamine diphosphate biosynthetic process"/>
    <property type="evidence" value="ECO:0007669"/>
    <property type="project" value="UniProtKB-UniPathway"/>
</dbReference>
<keyword evidence="6" id="KW-0067">ATP-binding</keyword>
<dbReference type="AlphaFoldDB" id="A0A843YAC4"/>
<sequence>MERVTSKTGEAGQTKPQAVAALTIAGSDSGGGAGIQADLKTFSALGVFGCSAITALTAQNTRAVTRVEAAAPGMIAAQIAAVLDDIEIGAIKIGMLATVAVIEEVTAALDGYQGPIVLDPVMVAKSGDALLATDAIDALTTLLLPRATVLTPNLPEAARILGVEEAANEAEALDQGRKLCELGAKAVLMKGGHGTGDVCVDRLVSKDSVVDFSAPRIVTQNTHGTGCTLSSAIAAELAKGRALPQAVGHAHSWLHAAIKAADQINIGQGHGPVHHFHAVWS</sequence>
<keyword evidence="5 8" id="KW-0418">Kinase</keyword>
<dbReference type="GO" id="GO:0005524">
    <property type="term" value="F:ATP binding"/>
    <property type="evidence" value="ECO:0007669"/>
    <property type="project" value="UniProtKB-KW"/>
</dbReference>
<keyword evidence="9" id="KW-1185">Reference proteome</keyword>